<proteinExistence type="inferred from homology"/>
<dbReference type="PANTHER" id="PTHR32341:SF17">
    <property type="entry name" value="IRG-TYPE G DOMAIN-CONTAINING PROTEIN"/>
    <property type="match status" value="1"/>
</dbReference>
<evidence type="ECO:0000256" key="3">
    <source>
        <dbReference type="ARBA" id="ARBA00022801"/>
    </source>
</evidence>
<dbReference type="Pfam" id="PF05049">
    <property type="entry name" value="IIGP"/>
    <property type="match status" value="1"/>
</dbReference>
<evidence type="ECO:0000313" key="7">
    <source>
        <dbReference type="Proteomes" id="UP000694421"/>
    </source>
</evidence>
<dbReference type="InterPro" id="IPR030385">
    <property type="entry name" value="G_IRG_dom"/>
</dbReference>
<dbReference type="PANTHER" id="PTHR32341">
    <property type="entry name" value="INTERFERON-INDUCIBLE GTPASE"/>
    <property type="match status" value="1"/>
</dbReference>
<feature type="domain" description="IRG-type G" evidence="5">
    <location>
        <begin position="74"/>
        <end position="245"/>
    </location>
</feature>
<dbReference type="GO" id="GO:0016020">
    <property type="term" value="C:membrane"/>
    <property type="evidence" value="ECO:0007669"/>
    <property type="project" value="InterPro"/>
</dbReference>
<dbReference type="AlphaFoldDB" id="A0A8D0DIK0"/>
<keyword evidence="4" id="KW-0342">GTP-binding</keyword>
<keyword evidence="7" id="KW-1185">Reference proteome</keyword>
<name>A0A8D0DIK0_SALMN</name>
<evidence type="ECO:0000256" key="1">
    <source>
        <dbReference type="ARBA" id="ARBA00005429"/>
    </source>
</evidence>
<dbReference type="GO" id="GO:0005525">
    <property type="term" value="F:GTP binding"/>
    <property type="evidence" value="ECO:0007669"/>
    <property type="project" value="UniProtKB-KW"/>
</dbReference>
<dbReference type="InterPro" id="IPR051515">
    <property type="entry name" value="IRG"/>
</dbReference>
<evidence type="ECO:0000256" key="2">
    <source>
        <dbReference type="ARBA" id="ARBA00022741"/>
    </source>
</evidence>
<dbReference type="OMA" id="TIRNYCK"/>
<dbReference type="InterPro" id="IPR007743">
    <property type="entry name" value="Immunity-related_GTPase-like"/>
</dbReference>
<evidence type="ECO:0000313" key="6">
    <source>
        <dbReference type="Ensembl" id="ENSSMRP00000000375.1"/>
    </source>
</evidence>
<dbReference type="SUPFAM" id="SSF52540">
    <property type="entry name" value="P-loop containing nucleoside triphosphate hydrolases"/>
    <property type="match status" value="1"/>
</dbReference>
<dbReference type="PROSITE" id="PS51716">
    <property type="entry name" value="G_IRG"/>
    <property type="match status" value="1"/>
</dbReference>
<sequence>TVILNWLIYRKPKLFKPMLKKENILIITFYYYYYFLSFSDKNMNSTNSGEIDAGKNLQHISTDVQRGMDLLQNARIAIAVTGISGAGKSSLVNALWGMDDDEEHAAKTGLTTMEPTPYCYPTFPNVTIWDLPGIRTPNLEADKYLEQVNFDKYDFFIIVASESFTENDIKLAHEIKKKKRRFYYVCTKMDMKKTFKAKEYLDEIRKFCKENLKKAGESSPSVFLISRWETDKYDFPHLIEQMQKDQVSIKKDALAMFMPILTKEGLRQKEEAMEDYIWKQTLASCATGLTSVPGLSLTCDIGILVVAMKHIWKFFCLDDESLVIHAKHFDKSVDELKSAIQNCPIAGEIGTEMVTDLLKRLVLWGTPIVVELPLDFIPMLGSLSGANSFVCTYFTLKNLLKDVMQDAKNVLDKAREKRSLR</sequence>
<dbReference type="Ensembl" id="ENSSMRT00000000462.1">
    <property type="protein sequence ID" value="ENSSMRP00000000375.1"/>
    <property type="gene ID" value="ENSSMRG00000000353.1"/>
</dbReference>
<organism evidence="6 7">
    <name type="scientific">Salvator merianae</name>
    <name type="common">Argentine black and white tegu</name>
    <name type="synonym">Tupinambis merianae</name>
    <dbReference type="NCBI Taxonomy" id="96440"/>
    <lineage>
        <taxon>Eukaryota</taxon>
        <taxon>Metazoa</taxon>
        <taxon>Chordata</taxon>
        <taxon>Craniata</taxon>
        <taxon>Vertebrata</taxon>
        <taxon>Euteleostomi</taxon>
        <taxon>Lepidosauria</taxon>
        <taxon>Squamata</taxon>
        <taxon>Bifurcata</taxon>
        <taxon>Unidentata</taxon>
        <taxon>Episquamata</taxon>
        <taxon>Laterata</taxon>
        <taxon>Teiioidea</taxon>
        <taxon>Teiidae</taxon>
        <taxon>Salvator</taxon>
    </lineage>
</organism>
<keyword evidence="2" id="KW-0547">Nucleotide-binding</keyword>
<dbReference type="GeneTree" id="ENSGT00950000183007"/>
<dbReference type="FunFam" id="3.40.50.300:FF:000541">
    <property type="entry name" value="Immunity related GTPase M"/>
    <property type="match status" value="1"/>
</dbReference>
<reference evidence="6" key="1">
    <citation type="submission" date="2025-08" db="UniProtKB">
        <authorList>
            <consortium name="Ensembl"/>
        </authorList>
    </citation>
    <scope>IDENTIFICATION</scope>
</reference>
<dbReference type="InterPro" id="IPR027417">
    <property type="entry name" value="P-loop_NTPase"/>
</dbReference>
<protein>
    <recommendedName>
        <fullName evidence="5">IRG-type G domain-containing protein</fullName>
    </recommendedName>
</protein>
<comment type="similarity">
    <text evidence="1">Belongs to the TRAFAC class dynamin-like GTPase superfamily. IRG family.</text>
</comment>
<reference evidence="6" key="2">
    <citation type="submission" date="2025-09" db="UniProtKB">
        <authorList>
            <consortium name="Ensembl"/>
        </authorList>
    </citation>
    <scope>IDENTIFICATION</scope>
</reference>
<evidence type="ECO:0000256" key="4">
    <source>
        <dbReference type="ARBA" id="ARBA00023134"/>
    </source>
</evidence>
<dbReference type="GO" id="GO:0003924">
    <property type="term" value="F:GTPase activity"/>
    <property type="evidence" value="ECO:0007669"/>
    <property type="project" value="TreeGrafter"/>
</dbReference>
<accession>A0A8D0DIK0</accession>
<evidence type="ECO:0000259" key="5">
    <source>
        <dbReference type="PROSITE" id="PS51716"/>
    </source>
</evidence>
<keyword evidence="3" id="KW-0378">Hydrolase</keyword>
<dbReference type="Gene3D" id="3.40.50.300">
    <property type="entry name" value="P-loop containing nucleotide triphosphate hydrolases"/>
    <property type="match status" value="1"/>
</dbReference>
<dbReference type="Proteomes" id="UP000694421">
    <property type="component" value="Unplaced"/>
</dbReference>